<keyword evidence="3" id="KW-1185">Reference proteome</keyword>
<gene>
    <name evidence="2" type="ORF">C41B8_05463</name>
</gene>
<protein>
    <submittedName>
        <fullName evidence="2">Phage terminase, large subunit</fullName>
    </submittedName>
</protein>
<evidence type="ECO:0000313" key="2">
    <source>
        <dbReference type="EMBL" id="KEZ78324.1"/>
    </source>
</evidence>
<dbReference type="AlphaFoldDB" id="A0A084INP0"/>
<dbReference type="OrthoDB" id="5684611at2"/>
<dbReference type="InterPro" id="IPR052380">
    <property type="entry name" value="Viral_DNA_packaging_terminase"/>
</dbReference>
<evidence type="ECO:0000259" key="1">
    <source>
        <dbReference type="Pfam" id="PF04466"/>
    </source>
</evidence>
<dbReference type="InterPro" id="IPR035412">
    <property type="entry name" value="Terminase_L_N"/>
</dbReference>
<feature type="domain" description="Phage terminase large subunit N-terminal" evidence="1">
    <location>
        <begin position="25"/>
        <end position="216"/>
    </location>
</feature>
<accession>A0A084INP0</accession>
<comment type="caution">
    <text evidence="2">The sequence shown here is derived from an EMBL/GenBank/DDBJ whole genome shotgun (WGS) entry which is preliminary data.</text>
</comment>
<dbReference type="Proteomes" id="UP000028302">
    <property type="component" value="Unassembled WGS sequence"/>
</dbReference>
<dbReference type="STRING" id="1304275.C41B8_05463"/>
<sequence length="628" mass="72554">MTGAPPIVIDLDLPEIYDFLLERRARYKCAYGGRGAGRSWSFAQALLILGIERPGLRVLCAREHQKSIADSVHRLLRDQIDRLGLQAFYRVTDKSIDGPGGTSFLFAGLRHNISNIKSMEGIDIVWIEEAERVSENSWRVLVPTIRKEGSEIWVTFNPDQETDPTYQRLVVHPPRDAIVRKTSWRDNPHFPVELARERDHDWATDPEAAAHIWDGECRQHNDAQVLNKKWRVDSFEPVTAGEEAWDGPYYGADWGFAQDPTALVRFWIAPGSKPDRTRLMIEYEAWEIGCDLDDTPALFDEVPGAGDYLVRADSARPETISYMRKRDYRVEGAPKWHGSVEDGIAWLRGHEEIVIHSRCKHAAQEARFWSYKIDKQTDDVLPILKDGHDHVWDAVRYGASPMIRNMGSSQQGILVRSEWWRQWPREEPPRCEAILQFLYPALGDGEAHHASARTTWGIFRHGERWDDRLREFVRSDDPNDVSYHCILLERWSDEATFPELRESAKAAVTQYDPDWLFVPRSRHTESLIRELRQAKLPVRGVDTREDSVARMHYASIVPQQARAWYIDRNWSHDVIGRVAEFPETEHVGIAETCSMAWAWLRRRNEIGFADEQDEDDDADLFKPARPYG</sequence>
<dbReference type="PANTHER" id="PTHR39184">
    <property type="match status" value="1"/>
</dbReference>
<organism evidence="2 3">
    <name type="scientific">Salinisphaera hydrothermalis (strain C41B8)</name>
    <dbReference type="NCBI Taxonomy" id="1304275"/>
    <lineage>
        <taxon>Bacteria</taxon>
        <taxon>Pseudomonadati</taxon>
        <taxon>Pseudomonadota</taxon>
        <taxon>Gammaproteobacteria</taxon>
        <taxon>Salinisphaerales</taxon>
        <taxon>Salinisphaeraceae</taxon>
        <taxon>Salinisphaera</taxon>
    </lineage>
</organism>
<reference evidence="2 3" key="1">
    <citation type="submission" date="2013-03" db="EMBL/GenBank/DDBJ databases">
        <title>Salinisphaera hydrothermalis C41B8 Genome Sequencing.</title>
        <authorList>
            <person name="Li C."/>
            <person name="Lai Q."/>
            <person name="Shao Z."/>
        </authorList>
    </citation>
    <scope>NUCLEOTIDE SEQUENCE [LARGE SCALE GENOMIC DNA]</scope>
    <source>
        <strain evidence="2 3">C41B8</strain>
    </source>
</reference>
<proteinExistence type="predicted"/>
<dbReference type="EMBL" id="APNK01000005">
    <property type="protein sequence ID" value="KEZ78324.1"/>
    <property type="molecule type" value="Genomic_DNA"/>
</dbReference>
<dbReference type="InterPro" id="IPR006437">
    <property type="entry name" value="Phage_terminase_lsu"/>
</dbReference>
<dbReference type="RefSeq" id="WP_051883129.1">
    <property type="nucleotide sequence ID" value="NZ_APNK01000005.1"/>
</dbReference>
<dbReference type="InterPro" id="IPR027417">
    <property type="entry name" value="P-loop_NTPase"/>
</dbReference>
<dbReference type="Pfam" id="PF04466">
    <property type="entry name" value="Terminase_3"/>
    <property type="match status" value="1"/>
</dbReference>
<dbReference type="Gene3D" id="3.30.420.280">
    <property type="match status" value="1"/>
</dbReference>
<name>A0A084INP0_SALHC</name>
<dbReference type="eggNOG" id="COG1783">
    <property type="taxonomic scope" value="Bacteria"/>
</dbReference>
<dbReference type="PATRIC" id="fig|1304275.5.peg.1118"/>
<dbReference type="Gene3D" id="3.40.50.300">
    <property type="entry name" value="P-loop containing nucleotide triphosphate hydrolases"/>
    <property type="match status" value="1"/>
</dbReference>
<dbReference type="PANTHER" id="PTHR39184:SF1">
    <property type="entry name" value="PBSX PHAGE TERMINASE LARGE SUBUNIT"/>
    <property type="match status" value="1"/>
</dbReference>
<dbReference type="NCBIfam" id="TIGR01547">
    <property type="entry name" value="phage_term_2"/>
    <property type="match status" value="1"/>
</dbReference>
<evidence type="ECO:0000313" key="3">
    <source>
        <dbReference type="Proteomes" id="UP000028302"/>
    </source>
</evidence>